<evidence type="ECO:0000313" key="2">
    <source>
        <dbReference type="EMBL" id="MDP9765483.1"/>
    </source>
</evidence>
<feature type="transmembrane region" description="Helical" evidence="1">
    <location>
        <begin position="61"/>
        <end position="79"/>
    </location>
</feature>
<keyword evidence="1" id="KW-1133">Transmembrane helix</keyword>
<keyword evidence="3" id="KW-1185">Reference proteome</keyword>
<sequence>MRRALVGTPAVTVSHARSTRTDFYAELRVSTMLVFLGYAFVGLMVMSLLVSAWGTEIDRPAALVTVVLVSVAGTGHHVYRKLFETPYTAEERWSWLDFQAQELRRSVERTGRVPTAWTERQRFEWLVLALDSPFLEHSDDPSEFEVYLSRRRVGEEAQRPAAHTPVLDHQERLYVTASREDALSVMGMFQDLTGCPAWDVTQRPGVLIWRAHDTLLAAGHQDG</sequence>
<organism evidence="2 3">
    <name type="scientific">Deinococcus enclensis</name>
    <dbReference type="NCBI Taxonomy" id="1049582"/>
    <lineage>
        <taxon>Bacteria</taxon>
        <taxon>Thermotogati</taxon>
        <taxon>Deinococcota</taxon>
        <taxon>Deinococci</taxon>
        <taxon>Deinococcales</taxon>
        <taxon>Deinococcaceae</taxon>
        <taxon>Deinococcus</taxon>
    </lineage>
</organism>
<evidence type="ECO:0000256" key="1">
    <source>
        <dbReference type="SAM" id="Phobius"/>
    </source>
</evidence>
<feature type="transmembrane region" description="Helical" evidence="1">
    <location>
        <begin position="32"/>
        <end position="54"/>
    </location>
</feature>
<evidence type="ECO:0000313" key="3">
    <source>
        <dbReference type="Proteomes" id="UP001232163"/>
    </source>
</evidence>
<gene>
    <name evidence="2" type="ORF">QO006_002934</name>
</gene>
<dbReference type="EMBL" id="JAURUR010000011">
    <property type="protein sequence ID" value="MDP9765483.1"/>
    <property type="molecule type" value="Genomic_DNA"/>
</dbReference>
<reference evidence="2 3" key="1">
    <citation type="submission" date="2023-07" db="EMBL/GenBank/DDBJ databases">
        <title>Genomic Encyclopedia of Type Strains, Phase IV (KMG-IV): sequencing the most valuable type-strain genomes for metagenomic binning, comparative biology and taxonomic classification.</title>
        <authorList>
            <person name="Goeker M."/>
        </authorList>
    </citation>
    <scope>NUCLEOTIDE SEQUENCE [LARGE SCALE GENOMIC DNA]</scope>
    <source>
        <strain evidence="2 3">NIO-1023</strain>
    </source>
</reference>
<keyword evidence="1" id="KW-0812">Transmembrane</keyword>
<dbReference type="Proteomes" id="UP001232163">
    <property type="component" value="Unassembled WGS sequence"/>
</dbReference>
<name>A0ABT9MFV0_9DEIO</name>
<evidence type="ECO:0008006" key="4">
    <source>
        <dbReference type="Google" id="ProtNLM"/>
    </source>
</evidence>
<proteinExistence type="predicted"/>
<protein>
    <recommendedName>
        <fullName evidence="4">DUF3137 domain-containing protein</fullName>
    </recommendedName>
</protein>
<dbReference type="RefSeq" id="WP_307467572.1">
    <property type="nucleotide sequence ID" value="NZ_JAURUR010000011.1"/>
</dbReference>
<keyword evidence="1" id="KW-0472">Membrane</keyword>
<accession>A0ABT9MFV0</accession>
<comment type="caution">
    <text evidence="2">The sequence shown here is derived from an EMBL/GenBank/DDBJ whole genome shotgun (WGS) entry which is preliminary data.</text>
</comment>